<organism evidence="4 5">
    <name type="scientific">Halovenus carboxidivorans</name>
    <dbReference type="NCBI Taxonomy" id="2692199"/>
    <lineage>
        <taxon>Archaea</taxon>
        <taxon>Methanobacteriati</taxon>
        <taxon>Methanobacteriota</taxon>
        <taxon>Stenosarchaea group</taxon>
        <taxon>Halobacteria</taxon>
        <taxon>Halobacteriales</taxon>
        <taxon>Haloarculaceae</taxon>
        <taxon>Halovenus</taxon>
    </lineage>
</organism>
<dbReference type="RefSeq" id="WP_368278314.1">
    <property type="nucleotide sequence ID" value="NZ_WUUT01000003.1"/>
</dbReference>
<dbReference type="SUPFAM" id="SSF53474">
    <property type="entry name" value="alpha/beta-Hydrolases"/>
    <property type="match status" value="1"/>
</dbReference>
<dbReference type="InterPro" id="IPR050300">
    <property type="entry name" value="GDXG_lipolytic_enzyme"/>
</dbReference>
<evidence type="ECO:0000313" key="5">
    <source>
        <dbReference type="Proteomes" id="UP000466535"/>
    </source>
</evidence>
<evidence type="ECO:0000256" key="2">
    <source>
        <dbReference type="SAM" id="MobiDB-lite"/>
    </source>
</evidence>
<evidence type="ECO:0000259" key="3">
    <source>
        <dbReference type="Pfam" id="PF07859"/>
    </source>
</evidence>
<dbReference type="PANTHER" id="PTHR48081">
    <property type="entry name" value="AB HYDROLASE SUPERFAMILY PROTEIN C4A8.06C"/>
    <property type="match status" value="1"/>
</dbReference>
<evidence type="ECO:0000256" key="1">
    <source>
        <dbReference type="ARBA" id="ARBA00022801"/>
    </source>
</evidence>
<dbReference type="AlphaFoldDB" id="A0A6B0T6B0"/>
<dbReference type="Proteomes" id="UP000466535">
    <property type="component" value="Unassembled WGS sequence"/>
</dbReference>
<protein>
    <submittedName>
        <fullName evidence="4">Alpha/beta hydrolase fold domain-containing protein</fullName>
    </submittedName>
</protein>
<dbReference type="PANTHER" id="PTHR48081:SF8">
    <property type="entry name" value="ALPHA_BETA HYDROLASE FOLD-3 DOMAIN-CONTAINING PROTEIN-RELATED"/>
    <property type="match status" value="1"/>
</dbReference>
<dbReference type="InterPro" id="IPR013094">
    <property type="entry name" value="AB_hydrolase_3"/>
</dbReference>
<dbReference type="InterPro" id="IPR029058">
    <property type="entry name" value="AB_hydrolase_fold"/>
</dbReference>
<gene>
    <name evidence="4" type="ORF">GRX03_08935</name>
</gene>
<feature type="region of interest" description="Disordered" evidence="2">
    <location>
        <begin position="22"/>
        <end position="45"/>
    </location>
</feature>
<dbReference type="FunFam" id="3.40.50.1820:FF:000089">
    <property type="entry name" value="Alpha/beta hydrolase"/>
    <property type="match status" value="1"/>
</dbReference>
<keyword evidence="1 4" id="KW-0378">Hydrolase</keyword>
<name>A0A6B0T6B0_9EURY</name>
<dbReference type="Pfam" id="PF07859">
    <property type="entry name" value="Abhydrolase_3"/>
    <property type="match status" value="1"/>
</dbReference>
<evidence type="ECO:0000313" key="4">
    <source>
        <dbReference type="EMBL" id="MXR51726.1"/>
    </source>
</evidence>
<dbReference type="Gene3D" id="3.40.50.1820">
    <property type="entry name" value="alpha/beta hydrolase"/>
    <property type="match status" value="1"/>
</dbReference>
<proteinExistence type="predicted"/>
<accession>A0A6B0T6B0</accession>
<reference evidence="4 5" key="1">
    <citation type="submission" date="2019-12" db="EMBL/GenBank/DDBJ databases">
        <title>Isolation and characterization of three novel carbon monoxide-oxidizing members of Halobacteria from salione crusts and soils.</title>
        <authorList>
            <person name="Myers M.R."/>
            <person name="King G.M."/>
        </authorList>
    </citation>
    <scope>NUCLEOTIDE SEQUENCE [LARGE SCALE GENOMIC DNA]</scope>
    <source>
        <strain evidence="4 5">WSH3</strain>
    </source>
</reference>
<dbReference type="EMBL" id="WUUT01000003">
    <property type="protein sequence ID" value="MXR51726.1"/>
    <property type="molecule type" value="Genomic_DNA"/>
</dbReference>
<comment type="caution">
    <text evidence="4">The sequence shown here is derived from an EMBL/GenBank/DDBJ whole genome shotgun (WGS) entry which is preliminary data.</text>
</comment>
<dbReference type="GO" id="GO:0016787">
    <property type="term" value="F:hydrolase activity"/>
    <property type="evidence" value="ECO:0007669"/>
    <property type="project" value="UniProtKB-KW"/>
</dbReference>
<feature type="domain" description="Alpha/beta hydrolase fold-3" evidence="3">
    <location>
        <begin position="84"/>
        <end position="289"/>
    </location>
</feature>
<feature type="compositionally biased region" description="Basic and acidic residues" evidence="2">
    <location>
        <begin position="26"/>
        <end position="40"/>
    </location>
</feature>
<keyword evidence="5" id="KW-1185">Reference proteome</keyword>
<sequence length="318" mass="34602">MTAERSPEPDPQVEQFLQLYDSMDVPELHELSPPEAREVQEQLSQADPDIDLPTVEDRTIDGPDGEIPIRLYDPRTEETETPLILFYHGGGFVVGSLDTHDGPCRKLAAETGYPVVSVDYRLAPEHPFPAGLNDCYAALEWASETDELGIDSGQIVVAGDSAGGNFAAAVSLLSRDRDGPEIAAQVLVYPVTGDAAETDSYDQNGEGYFLTTETMEWFHDQYLDDPIDEGNIYVAPRLAADLSDLPPATVVTAGYDPLRDDGALYAERLRDAGVEVSHHNFGGMIHGFFNMIADPVDIDAAHEAYDAVVADLDGMLDD</sequence>